<keyword evidence="5 9" id="KW-0010">Activator</keyword>
<evidence type="ECO:0000256" key="9">
    <source>
        <dbReference type="RuleBase" id="RU365082"/>
    </source>
</evidence>
<evidence type="ECO:0000313" key="13">
    <source>
        <dbReference type="Proteomes" id="UP001166286"/>
    </source>
</evidence>
<dbReference type="AlphaFoldDB" id="A0AA39R795"/>
<dbReference type="InterPro" id="IPR055122">
    <property type="entry name" value="Med14_N"/>
</dbReference>
<evidence type="ECO:0000256" key="8">
    <source>
        <dbReference type="ARBA" id="ARBA00032007"/>
    </source>
</evidence>
<feature type="domain" description="Mediator complex subunit MED14 N-terminal" evidence="11">
    <location>
        <begin position="98"/>
        <end position="309"/>
    </location>
</feature>
<gene>
    <name evidence="12" type="ORF">JMJ35_002780</name>
</gene>
<keyword evidence="4 9" id="KW-0805">Transcription regulation</keyword>
<keyword evidence="6 9" id="KW-0804">Transcription</keyword>
<accession>A0AA39R795</accession>
<keyword evidence="13" id="KW-1185">Reference proteome</keyword>
<dbReference type="GO" id="GO:0006357">
    <property type="term" value="P:regulation of transcription by RNA polymerase II"/>
    <property type="evidence" value="ECO:0007669"/>
    <property type="project" value="InterPro"/>
</dbReference>
<feature type="region of interest" description="Disordered" evidence="10">
    <location>
        <begin position="1024"/>
        <end position="1044"/>
    </location>
</feature>
<evidence type="ECO:0000256" key="10">
    <source>
        <dbReference type="SAM" id="MobiDB-lite"/>
    </source>
</evidence>
<evidence type="ECO:0000256" key="1">
    <source>
        <dbReference type="ARBA" id="ARBA00004123"/>
    </source>
</evidence>
<keyword evidence="7 9" id="KW-0539">Nucleus</keyword>
<evidence type="ECO:0000256" key="7">
    <source>
        <dbReference type="ARBA" id="ARBA00023242"/>
    </source>
</evidence>
<feature type="compositionally biased region" description="Basic and acidic residues" evidence="10">
    <location>
        <begin position="1024"/>
        <end position="1038"/>
    </location>
</feature>
<dbReference type="Proteomes" id="UP001166286">
    <property type="component" value="Unassembled WGS sequence"/>
</dbReference>
<comment type="caution">
    <text evidence="12">The sequence shown here is derived from an EMBL/GenBank/DDBJ whole genome shotgun (WGS) entry which is preliminary data.</text>
</comment>
<comment type="subunit">
    <text evidence="9">Component of the Mediator complex.</text>
</comment>
<dbReference type="InterPro" id="IPR013947">
    <property type="entry name" value="Mediator_Med14"/>
</dbReference>
<evidence type="ECO:0000256" key="5">
    <source>
        <dbReference type="ARBA" id="ARBA00023159"/>
    </source>
</evidence>
<comment type="function">
    <text evidence="9">Component of the Mediator complex, a coactivator involved in the regulated transcription of nearly all RNA polymerase II-dependent genes. Mediator functions as a bridge to convey information from gene-specific regulatory proteins to the basal RNA polymerase II transcription machinery. Mediator is recruited to promoters by direct interactions with regulatory proteins and serves as a scaffold for the assembly of a functional preinitiation complex with RNA polymerase II and the general transcription factors.</text>
</comment>
<dbReference type="EMBL" id="JAFEKC020000004">
    <property type="protein sequence ID" value="KAK0515401.1"/>
    <property type="molecule type" value="Genomic_DNA"/>
</dbReference>
<dbReference type="GO" id="GO:0070847">
    <property type="term" value="C:core mediator complex"/>
    <property type="evidence" value="ECO:0007669"/>
    <property type="project" value="TreeGrafter"/>
</dbReference>
<evidence type="ECO:0000256" key="4">
    <source>
        <dbReference type="ARBA" id="ARBA00023015"/>
    </source>
</evidence>
<reference evidence="12" key="1">
    <citation type="submission" date="2023-03" db="EMBL/GenBank/DDBJ databases">
        <title>Complete genome of Cladonia borealis.</title>
        <authorList>
            <person name="Park H."/>
        </authorList>
    </citation>
    <scope>NUCLEOTIDE SEQUENCE</scope>
    <source>
        <strain evidence="12">ANT050790</strain>
    </source>
</reference>
<sequence>MPGIIPRSDLPSNKGTGGIKATVGIKNEAMTSGKMEGIKMEDYANGNTQTNGAHLATNGTYANEIPTTPPELQHQTSTAIENLMGQLPPEIQHITEGYVPFSTLISRLVQETFNGLTETINDMADIPVSQPGQNGTLNHVNNQLNGNASTDGNVQKKLRILNFANDKRAQFIKILILSRWARQADAISKVIDLNVWAGTRIGEYKNCISWIGELKRMLIPLRDPNPDIKTALEVLSLGKASWLPDLGYLPHETLSPFQLLNALRKINTLLSIRLNIYENIPPVFRDFSIANGRATFRIPEEFEVDLSIAQEEPSSQLFFIDFRFIFSPTPRDLPAGRLRDEIEGRANDILGREGLQGLFDFLHNFVLTHKLAVLKSQAFEMAKGYWSDNLLVEAVHRSVVVQYWINRLGGKNWIEIGLKRGKETRVASSLGTQRIPNIALRWFRNGKEVDEVKVDLKLGELSLSNILKQIIALHTNHYFQNMATKLREAPIYSSAYMRLRRDLATTEPMDAALLVQLTTSKAIKIVQEPVSGRFAVLPASRLNSGAENELNRLVSPATDGSARLAHLRSSATQEEMSTSARLIGWEPVRYLNLGQEIIQRLFSKGVQRPLFFKKPLWSSSWLLAFTTSLEGDSWWVVELADNEAASRQATIPPATRRSLKAAYKIVLAGQTSLIMEPSSSAMGQVERTAAGMISQNVDSRRLGAINITHKIQLGAPKSAKSQSPTATMFMRFPTHRAPSVVQSPEDVTIPWAHEIVKLEYRGLDHSNTSAVQVAHVRMSKSISNIKDVISAIPSIAFRSTTETLIFHIVTKVGETTIDYLLSRLSAIGLLLDFVSTIKSHKIKFNAVSLAHINFSYSKHPRTLKATIHFALDDPKHMSLNPPNPHLRIIDHLTTLLRSQDLSAVIGTMRMTIPILNALSAIETGGVEVLVRSEQWYQIRYSDPFPKVSYDIRLRYRRDDPMWFISDASLKKPETGDDAFDEALKAIMRGKGDDWWGCNGGMIAHLHGVESLVAKLDEVFRSSKHTPEESNTLKRKAEDDVVEID</sequence>
<evidence type="ECO:0000256" key="2">
    <source>
        <dbReference type="ARBA" id="ARBA00007813"/>
    </source>
</evidence>
<evidence type="ECO:0000313" key="12">
    <source>
        <dbReference type="EMBL" id="KAK0515401.1"/>
    </source>
</evidence>
<evidence type="ECO:0000256" key="6">
    <source>
        <dbReference type="ARBA" id="ARBA00023163"/>
    </source>
</evidence>
<organism evidence="12 13">
    <name type="scientific">Cladonia borealis</name>
    <dbReference type="NCBI Taxonomy" id="184061"/>
    <lineage>
        <taxon>Eukaryota</taxon>
        <taxon>Fungi</taxon>
        <taxon>Dikarya</taxon>
        <taxon>Ascomycota</taxon>
        <taxon>Pezizomycotina</taxon>
        <taxon>Lecanoromycetes</taxon>
        <taxon>OSLEUM clade</taxon>
        <taxon>Lecanoromycetidae</taxon>
        <taxon>Lecanorales</taxon>
        <taxon>Lecanorineae</taxon>
        <taxon>Cladoniaceae</taxon>
        <taxon>Cladonia</taxon>
    </lineage>
</organism>
<name>A0AA39R795_9LECA</name>
<dbReference type="Pfam" id="PF26204">
    <property type="entry name" value="Med14_fung"/>
    <property type="match status" value="1"/>
</dbReference>
<comment type="subcellular location">
    <subcellularLocation>
        <location evidence="1 9">Nucleus</location>
    </subcellularLocation>
</comment>
<comment type="similarity">
    <text evidence="2 9">Belongs to the Mediator complex subunit 14 family.</text>
</comment>
<dbReference type="Pfam" id="PF08638">
    <property type="entry name" value="Med14"/>
    <property type="match status" value="1"/>
</dbReference>
<evidence type="ECO:0000256" key="3">
    <source>
        <dbReference type="ARBA" id="ARBA00019619"/>
    </source>
</evidence>
<dbReference type="PANTHER" id="PTHR12809">
    <property type="entry name" value="MEDIATOR COMPLEX SUBUNIT"/>
    <property type="match status" value="1"/>
</dbReference>
<evidence type="ECO:0000259" key="11">
    <source>
        <dbReference type="Pfam" id="PF08638"/>
    </source>
</evidence>
<dbReference type="GO" id="GO:0016592">
    <property type="term" value="C:mediator complex"/>
    <property type="evidence" value="ECO:0007669"/>
    <property type="project" value="UniProtKB-UniRule"/>
</dbReference>
<dbReference type="GO" id="GO:0003712">
    <property type="term" value="F:transcription coregulator activity"/>
    <property type="evidence" value="ECO:0007669"/>
    <property type="project" value="UniProtKB-UniRule"/>
</dbReference>
<dbReference type="PANTHER" id="PTHR12809:SF2">
    <property type="entry name" value="MEDIATOR OF RNA POLYMERASE II TRANSCRIPTION SUBUNIT 14"/>
    <property type="match status" value="1"/>
</dbReference>
<proteinExistence type="inferred from homology"/>
<protein>
    <recommendedName>
        <fullName evidence="3 9">Mediator of RNA polymerase II transcription subunit 14</fullName>
    </recommendedName>
    <alternativeName>
        <fullName evidence="8 9">Mediator complex subunit 14</fullName>
    </alternativeName>
</protein>